<evidence type="ECO:0000256" key="1">
    <source>
        <dbReference type="SAM" id="MobiDB-lite"/>
    </source>
</evidence>
<keyword evidence="3" id="KW-1185">Reference proteome</keyword>
<dbReference type="Proteomes" id="UP001054252">
    <property type="component" value="Unassembled WGS sequence"/>
</dbReference>
<protein>
    <submittedName>
        <fullName evidence="2">Uncharacterized protein</fullName>
    </submittedName>
</protein>
<sequence length="86" mass="9524">MAIESSPEVNREELVIGEVGPYRDVVRIILLSGAFDVGRSLHLQLGSRTQSKLKGKKKGKRKEKGKGEREGKKKKTKTGINGVTEY</sequence>
<evidence type="ECO:0000313" key="2">
    <source>
        <dbReference type="EMBL" id="GKV10288.1"/>
    </source>
</evidence>
<gene>
    <name evidence="2" type="ORF">SLEP1_g21679</name>
</gene>
<dbReference type="AlphaFoldDB" id="A0AAV5JCT4"/>
<accession>A0AAV5JCT4</accession>
<name>A0AAV5JCT4_9ROSI</name>
<proteinExistence type="predicted"/>
<organism evidence="2 3">
    <name type="scientific">Rubroshorea leprosula</name>
    <dbReference type="NCBI Taxonomy" id="152421"/>
    <lineage>
        <taxon>Eukaryota</taxon>
        <taxon>Viridiplantae</taxon>
        <taxon>Streptophyta</taxon>
        <taxon>Embryophyta</taxon>
        <taxon>Tracheophyta</taxon>
        <taxon>Spermatophyta</taxon>
        <taxon>Magnoliopsida</taxon>
        <taxon>eudicotyledons</taxon>
        <taxon>Gunneridae</taxon>
        <taxon>Pentapetalae</taxon>
        <taxon>rosids</taxon>
        <taxon>malvids</taxon>
        <taxon>Malvales</taxon>
        <taxon>Dipterocarpaceae</taxon>
        <taxon>Rubroshorea</taxon>
    </lineage>
</organism>
<reference evidence="2 3" key="1">
    <citation type="journal article" date="2021" name="Commun. Biol.">
        <title>The genome of Shorea leprosula (Dipterocarpaceae) highlights the ecological relevance of drought in aseasonal tropical rainforests.</title>
        <authorList>
            <person name="Ng K.K.S."/>
            <person name="Kobayashi M.J."/>
            <person name="Fawcett J.A."/>
            <person name="Hatakeyama M."/>
            <person name="Paape T."/>
            <person name="Ng C.H."/>
            <person name="Ang C.C."/>
            <person name="Tnah L.H."/>
            <person name="Lee C.T."/>
            <person name="Nishiyama T."/>
            <person name="Sese J."/>
            <person name="O'Brien M.J."/>
            <person name="Copetti D."/>
            <person name="Mohd Noor M.I."/>
            <person name="Ong R.C."/>
            <person name="Putra M."/>
            <person name="Sireger I.Z."/>
            <person name="Indrioko S."/>
            <person name="Kosugi Y."/>
            <person name="Izuno A."/>
            <person name="Isagi Y."/>
            <person name="Lee S.L."/>
            <person name="Shimizu K.K."/>
        </authorList>
    </citation>
    <scope>NUCLEOTIDE SEQUENCE [LARGE SCALE GENOMIC DNA]</scope>
    <source>
        <strain evidence="2">214</strain>
    </source>
</reference>
<feature type="compositionally biased region" description="Basic residues" evidence="1">
    <location>
        <begin position="51"/>
        <end position="64"/>
    </location>
</feature>
<feature type="region of interest" description="Disordered" evidence="1">
    <location>
        <begin position="46"/>
        <end position="86"/>
    </location>
</feature>
<evidence type="ECO:0000313" key="3">
    <source>
        <dbReference type="Proteomes" id="UP001054252"/>
    </source>
</evidence>
<comment type="caution">
    <text evidence="2">The sequence shown here is derived from an EMBL/GenBank/DDBJ whole genome shotgun (WGS) entry which is preliminary data.</text>
</comment>
<dbReference type="EMBL" id="BPVZ01000032">
    <property type="protein sequence ID" value="GKV10288.1"/>
    <property type="molecule type" value="Genomic_DNA"/>
</dbReference>